<keyword evidence="2 7" id="KW-0028">Amino-acid biosynthesis</keyword>
<dbReference type="InterPro" id="IPR015590">
    <property type="entry name" value="Aldehyde_DH_dom"/>
</dbReference>
<dbReference type="InterPro" id="IPR016161">
    <property type="entry name" value="Ald_DH/histidinol_DH"/>
</dbReference>
<dbReference type="OrthoDB" id="9809970at2"/>
<sequence>MSEVRSKAGLAKETLVKLNGLSTAAKNDALLKMADALVANQHSIIEANAKDLERGRANGTSPSLLDRLALNEARIAAMADGLRQIVELPDPIGDQLDHIERPNGLRIEKIRVPLGVIGIIYEARPNVTVDAAGLCLKTGNAVVLRGGSSAIISNTRIVEVLQEALAASEIPVHSLQLIQDTNRASVDEMLKLNGLLDVVIPRGGSSLIQNVVQNATVPVIETGAGICHTYLDATAKPDMAEAIVLNAKVQRPSVCNSMETLLVHADFAAAYLQSIATSLKAKNVELRGCERTAQYIQIDQTASEQDYATEYNDYILNVKIVNDINEALTHIRTYGTMHSECIVTEDASHAAQFLQEVDAAAVYHNASTRFTDGFEFGFGAEIGISTQKLHARGPMGLPALTSTKYRVYGTGQIRS</sequence>
<dbReference type="GO" id="GO:0005737">
    <property type="term" value="C:cytoplasm"/>
    <property type="evidence" value="ECO:0007669"/>
    <property type="project" value="UniProtKB-SubCell"/>
</dbReference>
<feature type="domain" description="Aldehyde dehydrogenase" evidence="8">
    <location>
        <begin position="9"/>
        <end position="284"/>
    </location>
</feature>
<dbReference type="STRING" id="1324314.BVG16_31670"/>
<evidence type="ECO:0000313" key="9">
    <source>
        <dbReference type="EMBL" id="OPA72877.1"/>
    </source>
</evidence>
<keyword evidence="7" id="KW-0963">Cytoplasm</keyword>
<dbReference type="Gene3D" id="3.40.605.10">
    <property type="entry name" value="Aldehyde Dehydrogenase, Chain A, domain 1"/>
    <property type="match status" value="1"/>
</dbReference>
<dbReference type="Pfam" id="PF00171">
    <property type="entry name" value="Aldedh"/>
    <property type="match status" value="1"/>
</dbReference>
<comment type="caution">
    <text evidence="9">The sequence shown here is derived from an EMBL/GenBank/DDBJ whole genome shotgun (WGS) entry which is preliminary data.</text>
</comment>
<dbReference type="GO" id="GO:0055129">
    <property type="term" value="P:L-proline biosynthetic process"/>
    <property type="evidence" value="ECO:0007669"/>
    <property type="project" value="UniProtKB-UniRule"/>
</dbReference>
<accession>A0A1T2WZ27</accession>
<dbReference type="InterPro" id="IPR020593">
    <property type="entry name" value="G-glutamylP_reductase_CS"/>
</dbReference>
<proteinExistence type="inferred from homology"/>
<dbReference type="PANTHER" id="PTHR11063">
    <property type="entry name" value="GLUTAMATE SEMIALDEHYDE DEHYDROGENASE"/>
    <property type="match status" value="1"/>
</dbReference>
<comment type="function">
    <text evidence="7">Catalyzes the NADPH-dependent reduction of L-glutamate 5-phosphate into L-glutamate 5-semialdehyde and phosphate. The product spontaneously undergoes cyclization to form 1-pyrroline-5-carboxylate.</text>
</comment>
<name>A0A1T2WZ27_9BACL</name>
<dbReference type="PANTHER" id="PTHR11063:SF8">
    <property type="entry name" value="DELTA-1-PYRROLINE-5-CARBOXYLATE SYNTHASE"/>
    <property type="match status" value="1"/>
</dbReference>
<dbReference type="InterPro" id="IPR000965">
    <property type="entry name" value="GPR_dom"/>
</dbReference>
<evidence type="ECO:0000256" key="2">
    <source>
        <dbReference type="ARBA" id="ARBA00022605"/>
    </source>
</evidence>
<comment type="subcellular location">
    <subcellularLocation>
        <location evidence="7">Cytoplasm</location>
    </subcellularLocation>
</comment>
<comment type="catalytic activity">
    <reaction evidence="6 7">
        <text>L-glutamate 5-semialdehyde + phosphate + NADP(+) = L-glutamyl 5-phosphate + NADPH + H(+)</text>
        <dbReference type="Rhea" id="RHEA:19541"/>
        <dbReference type="ChEBI" id="CHEBI:15378"/>
        <dbReference type="ChEBI" id="CHEBI:43474"/>
        <dbReference type="ChEBI" id="CHEBI:57783"/>
        <dbReference type="ChEBI" id="CHEBI:58066"/>
        <dbReference type="ChEBI" id="CHEBI:58274"/>
        <dbReference type="ChEBI" id="CHEBI:58349"/>
        <dbReference type="EC" id="1.2.1.41"/>
    </reaction>
</comment>
<dbReference type="CDD" id="cd07079">
    <property type="entry name" value="ALDH_F18-19_ProA-GPR"/>
    <property type="match status" value="1"/>
</dbReference>
<comment type="pathway">
    <text evidence="1 7">Amino-acid biosynthesis; L-proline biosynthesis; L-glutamate 5-semialdehyde from L-glutamate: step 2/2.</text>
</comment>
<organism evidence="9 10">
    <name type="scientific">Paenibacillus selenitireducens</name>
    <dbReference type="NCBI Taxonomy" id="1324314"/>
    <lineage>
        <taxon>Bacteria</taxon>
        <taxon>Bacillati</taxon>
        <taxon>Bacillota</taxon>
        <taxon>Bacilli</taxon>
        <taxon>Bacillales</taxon>
        <taxon>Paenibacillaceae</taxon>
        <taxon>Paenibacillus</taxon>
    </lineage>
</organism>
<dbReference type="GO" id="GO:0050661">
    <property type="term" value="F:NADP binding"/>
    <property type="evidence" value="ECO:0007669"/>
    <property type="project" value="InterPro"/>
</dbReference>
<evidence type="ECO:0000256" key="5">
    <source>
        <dbReference type="ARBA" id="ARBA00023002"/>
    </source>
</evidence>
<dbReference type="EMBL" id="MSZX01000027">
    <property type="protein sequence ID" value="OPA72877.1"/>
    <property type="molecule type" value="Genomic_DNA"/>
</dbReference>
<dbReference type="Gene3D" id="3.40.309.10">
    <property type="entry name" value="Aldehyde Dehydrogenase, Chain A, domain 2"/>
    <property type="match status" value="1"/>
</dbReference>
<dbReference type="FunFam" id="3.40.309.10:FF:000006">
    <property type="entry name" value="Gamma-glutamyl phosphate reductase"/>
    <property type="match status" value="1"/>
</dbReference>
<evidence type="ECO:0000256" key="4">
    <source>
        <dbReference type="ARBA" id="ARBA00022857"/>
    </source>
</evidence>
<dbReference type="PROSITE" id="PS01223">
    <property type="entry name" value="PROA"/>
    <property type="match status" value="1"/>
</dbReference>
<dbReference type="NCBIfam" id="TIGR00407">
    <property type="entry name" value="proA"/>
    <property type="match status" value="1"/>
</dbReference>
<dbReference type="GO" id="GO:0004350">
    <property type="term" value="F:glutamate-5-semialdehyde dehydrogenase activity"/>
    <property type="evidence" value="ECO:0007669"/>
    <property type="project" value="UniProtKB-UniRule"/>
</dbReference>
<gene>
    <name evidence="7" type="primary">proA</name>
    <name evidence="9" type="ORF">BVG16_31670</name>
</gene>
<evidence type="ECO:0000256" key="6">
    <source>
        <dbReference type="ARBA" id="ARBA00049024"/>
    </source>
</evidence>
<dbReference type="AlphaFoldDB" id="A0A1T2WZ27"/>
<reference evidence="9 10" key="1">
    <citation type="submission" date="2017-01" db="EMBL/GenBank/DDBJ databases">
        <title>Genome analysis of Paenibacillus selenitrireducens ES3-24.</title>
        <authorList>
            <person name="Xu D."/>
            <person name="Yao R."/>
            <person name="Zheng S."/>
        </authorList>
    </citation>
    <scope>NUCLEOTIDE SEQUENCE [LARGE SCALE GENOMIC DNA]</scope>
    <source>
        <strain evidence="9 10">ES3-24</strain>
    </source>
</reference>
<dbReference type="NCBIfam" id="NF001221">
    <property type="entry name" value="PRK00197.1"/>
    <property type="match status" value="1"/>
</dbReference>
<dbReference type="SUPFAM" id="SSF53720">
    <property type="entry name" value="ALDH-like"/>
    <property type="match status" value="1"/>
</dbReference>
<dbReference type="InterPro" id="IPR016162">
    <property type="entry name" value="Ald_DH_N"/>
</dbReference>
<evidence type="ECO:0000313" key="10">
    <source>
        <dbReference type="Proteomes" id="UP000190188"/>
    </source>
</evidence>
<dbReference type="InterPro" id="IPR016163">
    <property type="entry name" value="Ald_DH_C"/>
</dbReference>
<keyword evidence="5 7" id="KW-0560">Oxidoreductase</keyword>
<dbReference type="PIRSF" id="PIRSF000151">
    <property type="entry name" value="GPR"/>
    <property type="match status" value="1"/>
</dbReference>
<protein>
    <recommendedName>
        <fullName evidence="7">Gamma-glutamyl phosphate reductase</fullName>
        <shortName evidence="7">GPR</shortName>
        <ecNumber evidence="7">1.2.1.41</ecNumber>
    </recommendedName>
    <alternativeName>
        <fullName evidence="7">Glutamate-5-semialdehyde dehydrogenase</fullName>
    </alternativeName>
    <alternativeName>
        <fullName evidence="7">Glutamyl-gamma-semialdehyde dehydrogenase</fullName>
        <shortName evidence="7">GSA dehydrogenase</shortName>
    </alternativeName>
</protein>
<dbReference type="UniPathway" id="UPA00098">
    <property type="reaction ID" value="UER00360"/>
</dbReference>
<dbReference type="InterPro" id="IPR012134">
    <property type="entry name" value="Glu-5-SA_DH"/>
</dbReference>
<keyword evidence="3 7" id="KW-0641">Proline biosynthesis</keyword>
<dbReference type="RefSeq" id="WP_078503189.1">
    <property type="nucleotide sequence ID" value="NZ_MSZX01000027.1"/>
</dbReference>
<dbReference type="EC" id="1.2.1.41" evidence="7"/>
<evidence type="ECO:0000259" key="8">
    <source>
        <dbReference type="Pfam" id="PF00171"/>
    </source>
</evidence>
<dbReference type="Proteomes" id="UP000190188">
    <property type="component" value="Unassembled WGS sequence"/>
</dbReference>
<keyword evidence="10" id="KW-1185">Reference proteome</keyword>
<evidence type="ECO:0000256" key="7">
    <source>
        <dbReference type="HAMAP-Rule" id="MF_00412"/>
    </source>
</evidence>
<dbReference type="HAMAP" id="MF_00412">
    <property type="entry name" value="ProA"/>
    <property type="match status" value="1"/>
</dbReference>
<comment type="similarity">
    <text evidence="7">Belongs to the gamma-glutamyl phosphate reductase family.</text>
</comment>
<evidence type="ECO:0000256" key="3">
    <source>
        <dbReference type="ARBA" id="ARBA00022650"/>
    </source>
</evidence>
<evidence type="ECO:0000256" key="1">
    <source>
        <dbReference type="ARBA" id="ARBA00004985"/>
    </source>
</evidence>
<keyword evidence="4 7" id="KW-0521">NADP</keyword>